<dbReference type="Gene3D" id="2.60.300.12">
    <property type="entry name" value="HesB-like domain"/>
    <property type="match status" value="1"/>
</dbReference>
<name>A0ABR5MKK5_9BACI</name>
<dbReference type="Proteomes" id="UP000037854">
    <property type="component" value="Unassembled WGS sequence"/>
</dbReference>
<dbReference type="EMBL" id="LGTK01000015">
    <property type="protein sequence ID" value="KPH76377.1"/>
    <property type="molecule type" value="Genomic_DNA"/>
</dbReference>
<dbReference type="SUPFAM" id="SSF89360">
    <property type="entry name" value="HesB-like domain"/>
    <property type="match status" value="1"/>
</dbReference>
<dbReference type="InterPro" id="IPR035903">
    <property type="entry name" value="HesB-like_dom_sf"/>
</dbReference>
<keyword evidence="3" id="KW-1185">Reference proteome</keyword>
<evidence type="ECO:0000313" key="2">
    <source>
        <dbReference type="EMBL" id="KPH76377.1"/>
    </source>
</evidence>
<feature type="domain" description="Core" evidence="1">
    <location>
        <begin position="1"/>
        <end position="96"/>
    </location>
</feature>
<evidence type="ECO:0000313" key="3">
    <source>
        <dbReference type="Proteomes" id="UP000037854"/>
    </source>
</evidence>
<sequence>MKLEITKQSLSKLHELKIDNRKYLLLLYDRDDCGCGVNGVPTIRLTNEKKDYYDIVTNDDMSTFVPKQQAVFFNKKLKLDYRNGFFQLLSQGETLNAFISPQTVCLDGINK</sequence>
<proteinExistence type="predicted"/>
<evidence type="ECO:0000259" key="1">
    <source>
        <dbReference type="Pfam" id="PF01521"/>
    </source>
</evidence>
<comment type="caution">
    <text evidence="2">The sequence shown here is derived from an EMBL/GenBank/DDBJ whole genome shotgun (WGS) entry which is preliminary data.</text>
</comment>
<dbReference type="RefSeq" id="WP_060668119.1">
    <property type="nucleotide sequence ID" value="NZ_JARTGE010000039.1"/>
</dbReference>
<organism evidence="2 3">
    <name type="scientific">Oceanobacillus caeni</name>
    <dbReference type="NCBI Taxonomy" id="405946"/>
    <lineage>
        <taxon>Bacteria</taxon>
        <taxon>Bacillati</taxon>
        <taxon>Bacillota</taxon>
        <taxon>Bacilli</taxon>
        <taxon>Bacillales</taxon>
        <taxon>Bacillaceae</taxon>
        <taxon>Oceanobacillus</taxon>
    </lineage>
</organism>
<dbReference type="Pfam" id="PF01521">
    <property type="entry name" value="Fe-S_biosyn"/>
    <property type="match status" value="1"/>
</dbReference>
<gene>
    <name evidence="2" type="ORF">AFL42_06065</name>
</gene>
<dbReference type="InterPro" id="IPR000361">
    <property type="entry name" value="ATAP_core_dom"/>
</dbReference>
<accession>A0ABR5MKK5</accession>
<reference evidence="2 3" key="1">
    <citation type="submission" date="2015-07" db="EMBL/GenBank/DDBJ databases">
        <title>High-quality draft genome sequence of Oceanobacillus caeni HM6, a bacillus isolated from a human feces.</title>
        <authorList>
            <person name="Kumar J."/>
            <person name="Verma M.K."/>
            <person name="Pandey R."/>
            <person name="Bhambi M."/>
            <person name="Chauhan N."/>
        </authorList>
    </citation>
    <scope>NUCLEOTIDE SEQUENCE [LARGE SCALE GENOMIC DNA]</scope>
    <source>
        <strain evidence="2 3">HM6</strain>
    </source>
</reference>
<protein>
    <recommendedName>
        <fullName evidence="1">Core domain-containing protein</fullName>
    </recommendedName>
</protein>